<feature type="domain" description="N-acetyltransferase" evidence="3">
    <location>
        <begin position="10"/>
        <end position="163"/>
    </location>
</feature>
<dbReference type="PANTHER" id="PTHR43800">
    <property type="entry name" value="PEPTIDYL-LYSINE N-ACETYLTRANSFERASE YJAB"/>
    <property type="match status" value="1"/>
</dbReference>
<keyword evidence="4" id="KW-0689">Ribosomal protein</keyword>
<dbReference type="Gene3D" id="3.40.630.30">
    <property type="match status" value="1"/>
</dbReference>
<keyword evidence="2" id="KW-0012">Acyltransferase</keyword>
<dbReference type="Proteomes" id="UP001374893">
    <property type="component" value="Chromosome"/>
</dbReference>
<dbReference type="SUPFAM" id="SSF55729">
    <property type="entry name" value="Acyl-CoA N-acyltransferases (Nat)"/>
    <property type="match status" value="1"/>
</dbReference>
<dbReference type="GO" id="GO:0005840">
    <property type="term" value="C:ribosome"/>
    <property type="evidence" value="ECO:0007669"/>
    <property type="project" value="UniProtKB-KW"/>
</dbReference>
<dbReference type="PROSITE" id="PS51186">
    <property type="entry name" value="GNAT"/>
    <property type="match status" value="1"/>
</dbReference>
<dbReference type="CDD" id="cd04301">
    <property type="entry name" value="NAT_SF"/>
    <property type="match status" value="1"/>
</dbReference>
<evidence type="ECO:0000256" key="2">
    <source>
        <dbReference type="ARBA" id="ARBA00023315"/>
    </source>
</evidence>
<name>A0ABN6HDT7_9BACT</name>
<keyword evidence="1" id="KW-0808">Transferase</keyword>
<evidence type="ECO:0000313" key="5">
    <source>
        <dbReference type="Proteomes" id="UP001374893"/>
    </source>
</evidence>
<evidence type="ECO:0000256" key="1">
    <source>
        <dbReference type="ARBA" id="ARBA00022679"/>
    </source>
</evidence>
<dbReference type="PANTHER" id="PTHR43800:SF1">
    <property type="entry name" value="PEPTIDYL-LYSINE N-ACETYLTRANSFERASE YJAB"/>
    <property type="match status" value="1"/>
</dbReference>
<gene>
    <name evidence="4" type="ORF">HAHE_36470</name>
</gene>
<dbReference type="Pfam" id="PF13508">
    <property type="entry name" value="Acetyltransf_7"/>
    <property type="match status" value="1"/>
</dbReference>
<keyword evidence="5" id="KW-1185">Reference proteome</keyword>
<evidence type="ECO:0000313" key="4">
    <source>
        <dbReference type="EMBL" id="BCX49739.1"/>
    </source>
</evidence>
<evidence type="ECO:0000259" key="3">
    <source>
        <dbReference type="PROSITE" id="PS51186"/>
    </source>
</evidence>
<sequence length="166" mass="19154">MEFRFSHPELASRPVTPADREFLRLLYHSTRQDELAVTGWPQERIDAFLDQQFEAQSDHYSKHFNNDGFTILAEQEKDVGRLYLEEREDEIRVIDISLLPEHRGQGIGGSVMRDVLDLAGSRGKCVRIHVEQNNPAQSLYQRLGFRKIDEHGVYLLLERAPIPSPA</sequence>
<proteinExistence type="predicted"/>
<dbReference type="RefSeq" id="WP_338686466.1">
    <property type="nucleotide sequence ID" value="NZ_AP024702.1"/>
</dbReference>
<dbReference type="InterPro" id="IPR000182">
    <property type="entry name" value="GNAT_dom"/>
</dbReference>
<dbReference type="InterPro" id="IPR016181">
    <property type="entry name" value="Acyl_CoA_acyltransferase"/>
</dbReference>
<organism evidence="4 5">
    <name type="scientific">Haloferula helveola</name>
    <dbReference type="NCBI Taxonomy" id="490095"/>
    <lineage>
        <taxon>Bacteria</taxon>
        <taxon>Pseudomonadati</taxon>
        <taxon>Verrucomicrobiota</taxon>
        <taxon>Verrucomicrobiia</taxon>
        <taxon>Verrucomicrobiales</taxon>
        <taxon>Verrucomicrobiaceae</taxon>
        <taxon>Haloferula</taxon>
    </lineage>
</organism>
<dbReference type="EMBL" id="AP024702">
    <property type="protein sequence ID" value="BCX49739.1"/>
    <property type="molecule type" value="Genomic_DNA"/>
</dbReference>
<accession>A0ABN6HDT7</accession>
<reference evidence="4 5" key="1">
    <citation type="submission" date="2021-06" db="EMBL/GenBank/DDBJ databases">
        <title>Complete genome of Haloferula helveola possessing various polysaccharide degrading enzymes.</title>
        <authorList>
            <person name="Takami H."/>
            <person name="Huang C."/>
            <person name="Hamasaki K."/>
        </authorList>
    </citation>
    <scope>NUCLEOTIDE SEQUENCE [LARGE SCALE GENOMIC DNA]</scope>
    <source>
        <strain evidence="4 5">CN-1</strain>
    </source>
</reference>
<protein>
    <submittedName>
        <fullName evidence="4">Ribosomal protein S18 acetylase RimI</fullName>
    </submittedName>
</protein>
<keyword evidence="4" id="KW-0687">Ribonucleoprotein</keyword>